<keyword evidence="2" id="KW-0472">Membrane</keyword>
<reference evidence="4 5" key="1">
    <citation type="submission" date="2016-10" db="EMBL/GenBank/DDBJ databases">
        <authorList>
            <person name="de Groot N.N."/>
        </authorList>
    </citation>
    <scope>NUCLEOTIDE SEQUENCE [LARGE SCALE GENOMIC DNA]</scope>
    <source>
        <strain evidence="4 5">CGMCC 4.2026</strain>
    </source>
</reference>
<feature type="compositionally biased region" description="Low complexity" evidence="1">
    <location>
        <begin position="24"/>
        <end position="39"/>
    </location>
</feature>
<organism evidence="4 5">
    <name type="scientific">Actinacidiphila rubida</name>
    <dbReference type="NCBI Taxonomy" id="310780"/>
    <lineage>
        <taxon>Bacteria</taxon>
        <taxon>Bacillati</taxon>
        <taxon>Actinomycetota</taxon>
        <taxon>Actinomycetes</taxon>
        <taxon>Kitasatosporales</taxon>
        <taxon>Streptomycetaceae</taxon>
        <taxon>Actinacidiphila</taxon>
    </lineage>
</organism>
<protein>
    <recommendedName>
        <fullName evidence="3">DUF2510 domain-containing protein</fullName>
    </recommendedName>
</protein>
<feature type="transmembrane region" description="Helical" evidence="2">
    <location>
        <begin position="51"/>
        <end position="73"/>
    </location>
</feature>
<name>A0A1H8PGA4_9ACTN</name>
<accession>A0A1H8PGA4</accession>
<proteinExistence type="predicted"/>
<evidence type="ECO:0000313" key="5">
    <source>
        <dbReference type="Proteomes" id="UP000181951"/>
    </source>
</evidence>
<keyword evidence="2" id="KW-0812">Transmembrane</keyword>
<keyword evidence="2" id="KW-1133">Transmembrane helix</keyword>
<feature type="region of interest" description="Disordered" evidence="1">
    <location>
        <begin position="75"/>
        <end position="127"/>
    </location>
</feature>
<feature type="compositionally biased region" description="Low complexity" evidence="1">
    <location>
        <begin position="82"/>
        <end position="91"/>
    </location>
</feature>
<feature type="region of interest" description="Disordered" evidence="1">
    <location>
        <begin position="16"/>
        <end position="45"/>
    </location>
</feature>
<evidence type="ECO:0000256" key="1">
    <source>
        <dbReference type="SAM" id="MobiDB-lite"/>
    </source>
</evidence>
<evidence type="ECO:0000259" key="3">
    <source>
        <dbReference type="Pfam" id="PF10708"/>
    </source>
</evidence>
<dbReference type="Pfam" id="PF10708">
    <property type="entry name" value="DUF2510"/>
    <property type="match status" value="1"/>
</dbReference>
<sequence length="302" mass="30013">MERWWDGSAWTEYTRTAPAPDVPQQPGAYGYPYPYPSGDPQGGRGRRPGTVVLAIIAALVVIGGVVAGIIVLGSNGKKDDASSPTSATSAPQDQGKGLTPRSPGQTPTGPGGAGGQDGGQGGDASKAVDAYDGISLPVLDGWQGAAGQSGVGANVTTGGYPCPGDSSQSCVRGGAFAAPAEALKLSAKTAEAAAKADIAPNAANAYSSDTYGATTSHSEVASRSVTVAGQQGYLVRWKISTKSGTDGYVESLAFPSPSGNGKLVVVRFGFDISSDAPKPADMDTITAGIKADSSGGQSGTGV</sequence>
<keyword evidence="5" id="KW-1185">Reference proteome</keyword>
<dbReference type="AlphaFoldDB" id="A0A1H8PGA4"/>
<dbReference type="EMBL" id="FODD01000025">
    <property type="protein sequence ID" value="SEO40757.1"/>
    <property type="molecule type" value="Genomic_DNA"/>
</dbReference>
<dbReference type="Proteomes" id="UP000181951">
    <property type="component" value="Unassembled WGS sequence"/>
</dbReference>
<feature type="compositionally biased region" description="Gly residues" evidence="1">
    <location>
        <begin position="109"/>
        <end position="122"/>
    </location>
</feature>
<dbReference type="InterPro" id="IPR018929">
    <property type="entry name" value="DUF2510"/>
</dbReference>
<evidence type="ECO:0000256" key="2">
    <source>
        <dbReference type="SAM" id="Phobius"/>
    </source>
</evidence>
<feature type="domain" description="DUF2510" evidence="3">
    <location>
        <begin position="1"/>
        <end position="21"/>
    </location>
</feature>
<evidence type="ECO:0000313" key="4">
    <source>
        <dbReference type="EMBL" id="SEO40757.1"/>
    </source>
</evidence>
<gene>
    <name evidence="4" type="ORF">SAMN05216267_1025109</name>
</gene>